<evidence type="ECO:0000313" key="2">
    <source>
        <dbReference type="EMBL" id="MBY8886546.1"/>
    </source>
</evidence>
<dbReference type="Proteomes" id="UP001198565">
    <property type="component" value="Unassembled WGS sequence"/>
</dbReference>
<proteinExistence type="predicted"/>
<dbReference type="InterPro" id="IPR011335">
    <property type="entry name" value="Restrct_endonuc-II-like"/>
</dbReference>
<keyword evidence="2" id="KW-0540">Nuclease</keyword>
<feature type="domain" description="Putative restriction endonuclease" evidence="1">
    <location>
        <begin position="30"/>
        <end position="194"/>
    </location>
</feature>
<dbReference type="Gene3D" id="3.90.1570.10">
    <property type="entry name" value="tt1808, chain A"/>
    <property type="match status" value="1"/>
</dbReference>
<sequence length="197" mass="21262">MTVTSTRLLSGDAEDGAWIERVFALAEREAPEDLTLELIEGEIVISGAPDGNHERIVSRVNRQITRLSAEEMDTAGRKGLLVPVGGGCPRDHVIPDLTVAPVDADVFKDAPGWMPPGGVVLVLAATSGNAHGDREGKRHCYARAGIPLYLLADRERREAVLFSDPDAGDYTRRLTLPFGKDVDLPEPFGFALSTADF</sequence>
<dbReference type="InterPro" id="IPR012296">
    <property type="entry name" value="Nuclease_put_TT1808"/>
</dbReference>
<dbReference type="EMBL" id="JAINVZ010000010">
    <property type="protein sequence ID" value="MBY8886546.1"/>
    <property type="molecule type" value="Genomic_DNA"/>
</dbReference>
<dbReference type="CDD" id="cd06260">
    <property type="entry name" value="DUF820-like"/>
    <property type="match status" value="1"/>
</dbReference>
<protein>
    <submittedName>
        <fullName evidence="2">Uma2 family endonuclease</fullName>
    </submittedName>
</protein>
<reference evidence="2 3" key="1">
    <citation type="submission" date="2021-08" db="EMBL/GenBank/DDBJ databases">
        <title>Streptomyces sp. PTM05 isolated from lichen.</title>
        <authorList>
            <person name="Somphong A."/>
            <person name="Phongsopitanun W."/>
            <person name="Tanasupawat S."/>
        </authorList>
    </citation>
    <scope>NUCLEOTIDE SEQUENCE [LARGE SCALE GENOMIC DNA]</scope>
    <source>
        <strain evidence="2 3">Ptm05</strain>
    </source>
</reference>
<dbReference type="SUPFAM" id="SSF52980">
    <property type="entry name" value="Restriction endonuclease-like"/>
    <property type="match status" value="1"/>
</dbReference>
<gene>
    <name evidence="2" type="ORF">K7472_16970</name>
</gene>
<name>A0ABS7QV03_9ACTN</name>
<keyword evidence="3" id="KW-1185">Reference proteome</keyword>
<organism evidence="2 3">
    <name type="scientific">Streptantibioticus parmotrematis</name>
    <dbReference type="NCBI Taxonomy" id="2873249"/>
    <lineage>
        <taxon>Bacteria</taxon>
        <taxon>Bacillati</taxon>
        <taxon>Actinomycetota</taxon>
        <taxon>Actinomycetes</taxon>
        <taxon>Kitasatosporales</taxon>
        <taxon>Streptomycetaceae</taxon>
        <taxon>Streptantibioticus</taxon>
    </lineage>
</organism>
<dbReference type="PANTHER" id="PTHR35400">
    <property type="entry name" value="SLR1083 PROTEIN"/>
    <property type="match status" value="1"/>
</dbReference>
<dbReference type="RefSeq" id="WP_222978821.1">
    <property type="nucleotide sequence ID" value="NZ_JAINVZ010000010.1"/>
</dbReference>
<dbReference type="Pfam" id="PF05685">
    <property type="entry name" value="Uma2"/>
    <property type="match status" value="1"/>
</dbReference>
<dbReference type="PANTHER" id="PTHR35400:SF3">
    <property type="entry name" value="SLL1072 PROTEIN"/>
    <property type="match status" value="1"/>
</dbReference>
<dbReference type="InterPro" id="IPR008538">
    <property type="entry name" value="Uma2"/>
</dbReference>
<evidence type="ECO:0000313" key="3">
    <source>
        <dbReference type="Proteomes" id="UP001198565"/>
    </source>
</evidence>
<comment type="caution">
    <text evidence="2">The sequence shown here is derived from an EMBL/GenBank/DDBJ whole genome shotgun (WGS) entry which is preliminary data.</text>
</comment>
<keyword evidence="2" id="KW-0378">Hydrolase</keyword>
<keyword evidence="2" id="KW-0255">Endonuclease</keyword>
<evidence type="ECO:0000259" key="1">
    <source>
        <dbReference type="Pfam" id="PF05685"/>
    </source>
</evidence>
<dbReference type="GO" id="GO:0004519">
    <property type="term" value="F:endonuclease activity"/>
    <property type="evidence" value="ECO:0007669"/>
    <property type="project" value="UniProtKB-KW"/>
</dbReference>
<accession>A0ABS7QV03</accession>